<keyword evidence="1" id="KW-0812">Transmembrane</keyword>
<dbReference type="OrthoDB" id="10387446at2759"/>
<dbReference type="Proteomes" id="UP000187203">
    <property type="component" value="Unassembled WGS sequence"/>
</dbReference>
<feature type="transmembrane region" description="Helical" evidence="1">
    <location>
        <begin position="96"/>
        <end position="117"/>
    </location>
</feature>
<feature type="chain" id="PRO_5012548673" evidence="2">
    <location>
        <begin position="21"/>
        <end position="217"/>
    </location>
</feature>
<comment type="caution">
    <text evidence="3">The sequence shown here is derived from an EMBL/GenBank/DDBJ whole genome shotgun (WGS) entry which is preliminary data.</text>
</comment>
<feature type="transmembrane region" description="Helical" evidence="1">
    <location>
        <begin position="38"/>
        <end position="60"/>
    </location>
</feature>
<reference evidence="4" key="1">
    <citation type="submission" date="2013-09" db="EMBL/GenBank/DDBJ databases">
        <title>Corchorus olitorius genome sequencing.</title>
        <authorList>
            <person name="Alam M."/>
            <person name="Haque M.S."/>
            <person name="Islam M.S."/>
            <person name="Emdad E.M."/>
            <person name="Islam M.M."/>
            <person name="Ahmed B."/>
            <person name="Halim A."/>
            <person name="Hossen Q.M.M."/>
            <person name="Hossain M.Z."/>
            <person name="Ahmed R."/>
            <person name="Khan M.M."/>
            <person name="Islam R."/>
            <person name="Rashid M.M."/>
            <person name="Khan S.A."/>
            <person name="Rahman M.S."/>
            <person name="Alam M."/>
            <person name="Yahiya A.S."/>
            <person name="Khan M.S."/>
            <person name="Azam M.S."/>
            <person name="Haque T."/>
            <person name="Lashkar M.Z.H."/>
            <person name="Akhand A.I."/>
            <person name="Morshed G."/>
            <person name="Roy S."/>
            <person name="Uddin K.S."/>
            <person name="Rabeya T."/>
            <person name="Hossain A.S."/>
            <person name="Chowdhury A."/>
            <person name="Snigdha A.R."/>
            <person name="Mortoza M.S."/>
            <person name="Matin S.A."/>
            <person name="Hoque S.M.E."/>
            <person name="Islam M.K."/>
            <person name="Roy D.K."/>
            <person name="Haider R."/>
            <person name="Moosa M.M."/>
            <person name="Elias S.M."/>
            <person name="Hasan A.M."/>
            <person name="Jahan S."/>
            <person name="Shafiuddin M."/>
            <person name="Mahmood N."/>
            <person name="Shommy N.S."/>
        </authorList>
    </citation>
    <scope>NUCLEOTIDE SEQUENCE [LARGE SCALE GENOMIC DNA]</scope>
    <source>
        <strain evidence="4">cv. O-4</strain>
    </source>
</reference>
<evidence type="ECO:0000256" key="1">
    <source>
        <dbReference type="SAM" id="Phobius"/>
    </source>
</evidence>
<sequence length="217" mass="24318">MKLAFCITVLILLGLSFTAANVWGTIFMATEMKIRHDLGYWCTTAVFIIIIIVSPIFGLFKIEALSRELLPLLVDEKVLRGEEEDIRIQVPTWFPAIPATGCCLFLLLSGLLCWLTNTYQHNILYVSPFSPKLIYPTLCCYAIAISMTLAILLAYDTILISRAIAASDRVLDHHQLPPAADKTDSKLRRFKVFETSRIPAVQSSILLCTRLVSPSRV</sequence>
<gene>
    <name evidence="3" type="ORF">COLO4_38231</name>
</gene>
<accession>A0A1R3FWD7</accession>
<evidence type="ECO:0000256" key="2">
    <source>
        <dbReference type="SAM" id="SignalP"/>
    </source>
</evidence>
<evidence type="ECO:0000313" key="4">
    <source>
        <dbReference type="Proteomes" id="UP000187203"/>
    </source>
</evidence>
<dbReference type="EMBL" id="AWUE01024694">
    <property type="protein sequence ID" value="OMO50095.1"/>
    <property type="molecule type" value="Genomic_DNA"/>
</dbReference>
<keyword evidence="1" id="KW-0472">Membrane</keyword>
<organism evidence="3 4">
    <name type="scientific">Corchorus olitorius</name>
    <dbReference type="NCBI Taxonomy" id="93759"/>
    <lineage>
        <taxon>Eukaryota</taxon>
        <taxon>Viridiplantae</taxon>
        <taxon>Streptophyta</taxon>
        <taxon>Embryophyta</taxon>
        <taxon>Tracheophyta</taxon>
        <taxon>Spermatophyta</taxon>
        <taxon>Magnoliopsida</taxon>
        <taxon>eudicotyledons</taxon>
        <taxon>Gunneridae</taxon>
        <taxon>Pentapetalae</taxon>
        <taxon>rosids</taxon>
        <taxon>malvids</taxon>
        <taxon>Malvales</taxon>
        <taxon>Malvaceae</taxon>
        <taxon>Grewioideae</taxon>
        <taxon>Apeibeae</taxon>
        <taxon>Corchorus</taxon>
    </lineage>
</organism>
<name>A0A1R3FWD7_9ROSI</name>
<feature type="transmembrane region" description="Helical" evidence="1">
    <location>
        <begin position="133"/>
        <end position="155"/>
    </location>
</feature>
<keyword evidence="2" id="KW-0732">Signal</keyword>
<protein>
    <submittedName>
        <fullName evidence="3">Uncharacterized protein</fullName>
    </submittedName>
</protein>
<proteinExistence type="predicted"/>
<keyword evidence="1" id="KW-1133">Transmembrane helix</keyword>
<feature type="signal peptide" evidence="2">
    <location>
        <begin position="1"/>
        <end position="20"/>
    </location>
</feature>
<evidence type="ECO:0000313" key="3">
    <source>
        <dbReference type="EMBL" id="OMO50095.1"/>
    </source>
</evidence>
<dbReference type="AlphaFoldDB" id="A0A1R3FWD7"/>
<keyword evidence="4" id="KW-1185">Reference proteome</keyword>